<evidence type="ECO:0000313" key="1">
    <source>
        <dbReference type="EMBL" id="EMC99900.1"/>
    </source>
</evidence>
<dbReference type="Proteomes" id="UP000011761">
    <property type="component" value="Unassembled WGS sequence"/>
</dbReference>
<name>M2NL72_BAUPA</name>
<protein>
    <submittedName>
        <fullName evidence="1">Uncharacterized protein</fullName>
    </submittedName>
</protein>
<keyword evidence="2" id="KW-1185">Reference proteome</keyword>
<organism evidence="1 2">
    <name type="scientific">Baudoinia panamericana (strain UAMH 10762)</name>
    <name type="common">Angels' share fungus</name>
    <name type="synonym">Baudoinia compniacensis (strain UAMH 10762)</name>
    <dbReference type="NCBI Taxonomy" id="717646"/>
    <lineage>
        <taxon>Eukaryota</taxon>
        <taxon>Fungi</taxon>
        <taxon>Dikarya</taxon>
        <taxon>Ascomycota</taxon>
        <taxon>Pezizomycotina</taxon>
        <taxon>Dothideomycetes</taxon>
        <taxon>Dothideomycetidae</taxon>
        <taxon>Mycosphaerellales</taxon>
        <taxon>Teratosphaeriaceae</taxon>
        <taxon>Baudoinia</taxon>
    </lineage>
</organism>
<accession>M2NL72</accession>
<dbReference type="HOGENOM" id="CLU_2739624_0_0_1"/>
<dbReference type="EMBL" id="KB445551">
    <property type="protein sequence ID" value="EMC99900.1"/>
    <property type="molecule type" value="Genomic_DNA"/>
</dbReference>
<dbReference type="RefSeq" id="XP_007673006.1">
    <property type="nucleotide sequence ID" value="XM_007674816.1"/>
</dbReference>
<dbReference type="AlphaFoldDB" id="M2NL72"/>
<reference evidence="1 2" key="1">
    <citation type="journal article" date="2012" name="PLoS Pathog.">
        <title>Diverse lifestyles and strategies of plant pathogenesis encoded in the genomes of eighteen Dothideomycetes fungi.</title>
        <authorList>
            <person name="Ohm R.A."/>
            <person name="Feau N."/>
            <person name="Henrissat B."/>
            <person name="Schoch C.L."/>
            <person name="Horwitz B.A."/>
            <person name="Barry K.W."/>
            <person name="Condon B.J."/>
            <person name="Copeland A.C."/>
            <person name="Dhillon B."/>
            <person name="Glaser F."/>
            <person name="Hesse C.N."/>
            <person name="Kosti I."/>
            <person name="LaButti K."/>
            <person name="Lindquist E.A."/>
            <person name="Lucas S."/>
            <person name="Salamov A.A."/>
            <person name="Bradshaw R.E."/>
            <person name="Ciuffetti L."/>
            <person name="Hamelin R.C."/>
            <person name="Kema G.H.J."/>
            <person name="Lawrence C."/>
            <person name="Scott J.A."/>
            <person name="Spatafora J.W."/>
            <person name="Turgeon B.G."/>
            <person name="de Wit P.J.G.M."/>
            <person name="Zhong S."/>
            <person name="Goodwin S.B."/>
            <person name="Grigoriev I.V."/>
        </authorList>
    </citation>
    <scope>NUCLEOTIDE SEQUENCE [LARGE SCALE GENOMIC DNA]</scope>
    <source>
        <strain evidence="1 2">UAMH 10762</strain>
    </source>
</reference>
<evidence type="ECO:0000313" key="2">
    <source>
        <dbReference type="Proteomes" id="UP000011761"/>
    </source>
</evidence>
<dbReference type="GeneID" id="19111194"/>
<dbReference type="KEGG" id="bcom:BAUCODRAFT_30318"/>
<gene>
    <name evidence="1" type="ORF">BAUCODRAFT_30318</name>
</gene>
<sequence length="71" mass="7926">MDLVGQDCAHSGWYADMREDQTRNSIDCTRLCRTACTIAIVSLWWWSNAFSGEVDAAAHWGSLLPARSAHL</sequence>
<proteinExistence type="predicted"/>